<protein>
    <submittedName>
        <fullName evidence="2">Uncharacterized protein</fullName>
    </submittedName>
</protein>
<accession>A0A2N1MP02</accession>
<feature type="region of interest" description="Disordered" evidence="1">
    <location>
        <begin position="101"/>
        <end position="134"/>
    </location>
</feature>
<dbReference type="VEuPathDB" id="FungiDB:FUN_019745"/>
<dbReference type="AlphaFoldDB" id="A0A2N1MP02"/>
<dbReference type="EMBL" id="LLXL01001671">
    <property type="protein sequence ID" value="PKK63352.1"/>
    <property type="molecule type" value="Genomic_DNA"/>
</dbReference>
<organism evidence="2 3">
    <name type="scientific">Rhizophagus irregularis</name>
    <dbReference type="NCBI Taxonomy" id="588596"/>
    <lineage>
        <taxon>Eukaryota</taxon>
        <taxon>Fungi</taxon>
        <taxon>Fungi incertae sedis</taxon>
        <taxon>Mucoromycota</taxon>
        <taxon>Glomeromycotina</taxon>
        <taxon>Glomeromycetes</taxon>
        <taxon>Glomerales</taxon>
        <taxon>Glomeraceae</taxon>
        <taxon>Rhizophagus</taxon>
    </lineage>
</organism>
<gene>
    <name evidence="2" type="ORF">RhiirC2_812932</name>
</gene>
<evidence type="ECO:0000256" key="1">
    <source>
        <dbReference type="SAM" id="MobiDB-lite"/>
    </source>
</evidence>
<name>A0A2N1MP02_9GLOM</name>
<reference evidence="2 3" key="2">
    <citation type="submission" date="2017-10" db="EMBL/GenBank/DDBJ databases">
        <title>Extensive intraspecific genome diversity in a model arbuscular mycorrhizal fungus.</title>
        <authorList>
            <person name="Chen E.C.H."/>
            <person name="Morin E."/>
            <person name="Baudet D."/>
            <person name="Noel J."/>
            <person name="Ndikumana S."/>
            <person name="Charron P."/>
            <person name="St-Onge C."/>
            <person name="Giorgi J."/>
            <person name="Grigoriev I.V."/>
            <person name="Roux C."/>
            <person name="Martin F.M."/>
            <person name="Corradi N."/>
        </authorList>
    </citation>
    <scope>NUCLEOTIDE SEQUENCE [LARGE SCALE GENOMIC DNA]</scope>
    <source>
        <strain evidence="2 3">C2</strain>
    </source>
</reference>
<sequence>MNLFDLISATLRDETNISTQPVRREANQIQHSDSQNIATCLGRSLGSHKREASPIEEKAIKNVRQLRIEEQVIKNVRQLRIEKQAIKNVRQLRIEERAVKNVSHPPIEEQTAKYVRHPCIEDQDSGGQKREVPS</sequence>
<dbReference type="Proteomes" id="UP000233469">
    <property type="component" value="Unassembled WGS sequence"/>
</dbReference>
<comment type="caution">
    <text evidence="2">The sequence shown here is derived from an EMBL/GenBank/DDBJ whole genome shotgun (WGS) entry which is preliminary data.</text>
</comment>
<evidence type="ECO:0000313" key="3">
    <source>
        <dbReference type="Proteomes" id="UP000233469"/>
    </source>
</evidence>
<proteinExistence type="predicted"/>
<evidence type="ECO:0000313" key="2">
    <source>
        <dbReference type="EMBL" id="PKK63352.1"/>
    </source>
</evidence>
<reference evidence="2 3" key="1">
    <citation type="submission" date="2016-04" db="EMBL/GenBank/DDBJ databases">
        <title>Genome analyses suggest a sexual origin of heterokaryosis in a supposedly ancient asexual fungus.</title>
        <authorList>
            <person name="Ropars J."/>
            <person name="Sedzielewska K."/>
            <person name="Noel J."/>
            <person name="Charron P."/>
            <person name="Farinelli L."/>
            <person name="Marton T."/>
            <person name="Kruger M."/>
            <person name="Pelin A."/>
            <person name="Brachmann A."/>
            <person name="Corradi N."/>
        </authorList>
    </citation>
    <scope>NUCLEOTIDE SEQUENCE [LARGE SCALE GENOMIC DNA]</scope>
    <source>
        <strain evidence="2 3">C2</strain>
    </source>
</reference>